<dbReference type="Proteomes" id="UP001141259">
    <property type="component" value="Unassembled WGS sequence"/>
</dbReference>
<dbReference type="EMBL" id="JANYMP010000004">
    <property type="protein sequence ID" value="MCS7477508.1"/>
    <property type="molecule type" value="Genomic_DNA"/>
</dbReference>
<accession>A0A9X3A110</accession>
<gene>
    <name evidence="1" type="ORF">NZH93_11640</name>
</gene>
<comment type="caution">
    <text evidence="1">The sequence shown here is derived from an EMBL/GenBank/DDBJ whole genome shotgun (WGS) entry which is preliminary data.</text>
</comment>
<reference evidence="1" key="1">
    <citation type="submission" date="2022-08" db="EMBL/GenBank/DDBJ databases">
        <authorList>
            <person name="Tistechok S."/>
            <person name="Samborskyy M."/>
            <person name="Roman I."/>
        </authorList>
    </citation>
    <scope>NUCLEOTIDE SEQUENCE</scope>
    <source>
        <strain evidence="1">DSM 103496</strain>
    </source>
</reference>
<dbReference type="AlphaFoldDB" id="A0A9X3A110"/>
<dbReference type="RefSeq" id="WP_259623006.1">
    <property type="nucleotide sequence ID" value="NZ_JANYMP010000004.1"/>
</dbReference>
<sequence>MTEIRNEVVLALVSASEAAKRELGTVVDVYEPTLDEQRAAAKMLMDESVEGLEDAGVIKQHSVLNLRRPQLAALAMAYAVAVQWWMPRESQRSLGDMLKIIPAEEAQNIRTILEWSGFIPADTTTAESLSDEPDQSTDSD</sequence>
<evidence type="ECO:0000313" key="2">
    <source>
        <dbReference type="Proteomes" id="UP001141259"/>
    </source>
</evidence>
<protein>
    <submittedName>
        <fullName evidence="1">Uncharacterized protein</fullName>
    </submittedName>
</protein>
<keyword evidence="2" id="KW-1185">Reference proteome</keyword>
<name>A0A9X3A110_9PSEU</name>
<organism evidence="1 2">
    <name type="scientific">Umezawaea endophytica</name>
    <dbReference type="NCBI Taxonomy" id="1654476"/>
    <lineage>
        <taxon>Bacteria</taxon>
        <taxon>Bacillati</taxon>
        <taxon>Actinomycetota</taxon>
        <taxon>Actinomycetes</taxon>
        <taxon>Pseudonocardiales</taxon>
        <taxon>Pseudonocardiaceae</taxon>
        <taxon>Umezawaea</taxon>
    </lineage>
</organism>
<evidence type="ECO:0000313" key="1">
    <source>
        <dbReference type="EMBL" id="MCS7477508.1"/>
    </source>
</evidence>
<proteinExistence type="predicted"/>